<comment type="caution">
    <text evidence="3">The sequence shown here is derived from an EMBL/GenBank/DDBJ whole genome shotgun (WGS) entry which is preliminary data.</text>
</comment>
<evidence type="ECO:0000313" key="4">
    <source>
        <dbReference type="Proteomes" id="UP000824540"/>
    </source>
</evidence>
<accession>A0A8T2NJN3</accession>
<sequence>MEEEAIVITLALPALSLRFETVILHLILALALLLVAEFQASEPDFSAQPQLAEDPESRPDSPAVHVVRLHQSQSYILLRSPLQTPGVGRFSTESLLPYISAAFLCPLFLFYITHTHALPSKNCTYLSTLFAGLFALPYTLTKALSLIHKHPTPPSPQYQALHHGRQSLLLGRTTPLEQPPYPAEGHSEPRLF</sequence>
<evidence type="ECO:0000256" key="1">
    <source>
        <dbReference type="SAM" id="MobiDB-lite"/>
    </source>
</evidence>
<feature type="transmembrane region" description="Helical" evidence="2">
    <location>
        <begin position="124"/>
        <end position="141"/>
    </location>
</feature>
<name>A0A8T2NJN3_9TELE</name>
<dbReference type="Proteomes" id="UP000824540">
    <property type="component" value="Unassembled WGS sequence"/>
</dbReference>
<evidence type="ECO:0000313" key="3">
    <source>
        <dbReference type="EMBL" id="KAG9339181.1"/>
    </source>
</evidence>
<feature type="transmembrane region" description="Helical" evidence="2">
    <location>
        <begin position="22"/>
        <end position="40"/>
    </location>
</feature>
<evidence type="ECO:0000256" key="2">
    <source>
        <dbReference type="SAM" id="Phobius"/>
    </source>
</evidence>
<keyword evidence="2" id="KW-0812">Transmembrane</keyword>
<dbReference type="AlphaFoldDB" id="A0A8T2NJN3"/>
<feature type="transmembrane region" description="Helical" evidence="2">
    <location>
        <begin position="95"/>
        <end position="112"/>
    </location>
</feature>
<proteinExistence type="predicted"/>
<keyword evidence="4" id="KW-1185">Reference proteome</keyword>
<protein>
    <submittedName>
        <fullName evidence="3">Uncharacterized protein</fullName>
    </submittedName>
</protein>
<gene>
    <name evidence="3" type="ORF">JZ751_024039</name>
</gene>
<keyword evidence="2" id="KW-1133">Transmembrane helix</keyword>
<organism evidence="3 4">
    <name type="scientific">Albula glossodonta</name>
    <name type="common">roundjaw bonefish</name>
    <dbReference type="NCBI Taxonomy" id="121402"/>
    <lineage>
        <taxon>Eukaryota</taxon>
        <taxon>Metazoa</taxon>
        <taxon>Chordata</taxon>
        <taxon>Craniata</taxon>
        <taxon>Vertebrata</taxon>
        <taxon>Euteleostomi</taxon>
        <taxon>Actinopterygii</taxon>
        <taxon>Neopterygii</taxon>
        <taxon>Teleostei</taxon>
        <taxon>Albuliformes</taxon>
        <taxon>Albulidae</taxon>
        <taxon>Albula</taxon>
    </lineage>
</organism>
<feature type="region of interest" description="Disordered" evidence="1">
    <location>
        <begin position="173"/>
        <end position="192"/>
    </location>
</feature>
<dbReference type="EMBL" id="JAFBMS010000057">
    <property type="protein sequence ID" value="KAG9339181.1"/>
    <property type="molecule type" value="Genomic_DNA"/>
</dbReference>
<reference evidence="3" key="1">
    <citation type="thesis" date="2021" institute="BYU ScholarsArchive" country="Provo, UT, USA">
        <title>Applications of and Algorithms for Genome Assembly and Genomic Analyses with an Emphasis on Marine Teleosts.</title>
        <authorList>
            <person name="Pickett B.D."/>
        </authorList>
    </citation>
    <scope>NUCLEOTIDE SEQUENCE</scope>
    <source>
        <strain evidence="3">HI-2016</strain>
    </source>
</reference>
<keyword evidence="2" id="KW-0472">Membrane</keyword>